<dbReference type="EMBL" id="BART01029181">
    <property type="protein sequence ID" value="GAG98129.1"/>
    <property type="molecule type" value="Genomic_DNA"/>
</dbReference>
<protein>
    <submittedName>
        <fullName evidence="1">Uncharacterized protein</fullName>
    </submittedName>
</protein>
<gene>
    <name evidence="1" type="ORF">S01H4_51280</name>
</gene>
<evidence type="ECO:0000313" key="1">
    <source>
        <dbReference type="EMBL" id="GAG98129.1"/>
    </source>
</evidence>
<proteinExistence type="predicted"/>
<name>X1BQU0_9ZZZZ</name>
<feature type="non-terminal residue" evidence="1">
    <location>
        <position position="1"/>
    </location>
</feature>
<accession>X1BQU0</accession>
<reference evidence="1" key="1">
    <citation type="journal article" date="2014" name="Front. Microbiol.">
        <title>High frequency of phylogenetically diverse reductive dehalogenase-homologous genes in deep subseafloor sedimentary metagenomes.</title>
        <authorList>
            <person name="Kawai M."/>
            <person name="Futagami T."/>
            <person name="Toyoda A."/>
            <person name="Takaki Y."/>
            <person name="Nishi S."/>
            <person name="Hori S."/>
            <person name="Arai W."/>
            <person name="Tsubouchi T."/>
            <person name="Morono Y."/>
            <person name="Uchiyama I."/>
            <person name="Ito T."/>
            <person name="Fujiyama A."/>
            <person name="Inagaki F."/>
            <person name="Takami H."/>
        </authorList>
    </citation>
    <scope>NUCLEOTIDE SEQUENCE</scope>
    <source>
        <strain evidence="1">Expedition CK06-06</strain>
    </source>
</reference>
<comment type="caution">
    <text evidence="1">The sequence shown here is derived from an EMBL/GenBank/DDBJ whole genome shotgun (WGS) entry which is preliminary data.</text>
</comment>
<sequence>PVANIDSYDNWVWAIKPDGLYAIQDEEPDLVLGEIKHLLSITTGEVMFVKTPYLHYNIGPFFEQFVNKQQEDIGPNRGHGLSHDRRGTPAGYAVAARGYFLGIDAGRDGRSSVMAFLNGGWHEILRSPMGERIRELRLQNIPLLPARLWVTTDRNIGFIELGELTLEPEQDERVEYTWESYVITAWYSDNLLDIRKYWAHLKLFTEGLIGDKVEISVFYQVDDADDDDKWYKFKSPYDISPSQEYRVGGGQVGGKRIRFLLRMNTSDA</sequence>
<dbReference type="AlphaFoldDB" id="X1BQU0"/>
<feature type="non-terminal residue" evidence="1">
    <location>
        <position position="268"/>
    </location>
</feature>
<organism evidence="1">
    <name type="scientific">marine sediment metagenome</name>
    <dbReference type="NCBI Taxonomy" id="412755"/>
    <lineage>
        <taxon>unclassified sequences</taxon>
        <taxon>metagenomes</taxon>
        <taxon>ecological metagenomes</taxon>
    </lineage>
</organism>